<dbReference type="EMBL" id="JAYKXN010000003">
    <property type="protein sequence ID" value="KAK7301304.1"/>
    <property type="molecule type" value="Genomic_DNA"/>
</dbReference>
<sequence>MSTSEDSAKTGKVTSAGMYFHGFPVYRLDQTMNFISATKDPDTSFFKELDGFQPYELTELKAGTHVFAVYGDNFFKSANYTIEALCVAPFSEEKDNLRNIEAQILSKRTEISKFEAEYIEVKAMLTESPTHPLLTAVALDTKSVSH</sequence>
<proteinExistence type="predicted"/>
<protein>
    <submittedName>
        <fullName evidence="1">Uncharacterized protein</fullName>
    </submittedName>
</protein>
<dbReference type="AlphaFoldDB" id="A0AAN9JNA8"/>
<evidence type="ECO:0000313" key="2">
    <source>
        <dbReference type="Proteomes" id="UP001359559"/>
    </source>
</evidence>
<dbReference type="InterPro" id="IPR052812">
    <property type="entry name" value="Plant_DnaJ_domain"/>
</dbReference>
<dbReference type="Proteomes" id="UP001359559">
    <property type="component" value="Unassembled WGS sequence"/>
</dbReference>
<reference evidence="1 2" key="1">
    <citation type="submission" date="2024-01" db="EMBL/GenBank/DDBJ databases">
        <title>The genomes of 5 underutilized Papilionoideae crops provide insights into root nodulation and disease resistance.</title>
        <authorList>
            <person name="Yuan L."/>
        </authorList>
    </citation>
    <scope>NUCLEOTIDE SEQUENCE [LARGE SCALE GENOMIC DNA]</scope>
    <source>
        <strain evidence="1">LY-2023</strain>
        <tissue evidence="1">Leaf</tissue>
    </source>
</reference>
<evidence type="ECO:0000313" key="1">
    <source>
        <dbReference type="EMBL" id="KAK7301304.1"/>
    </source>
</evidence>
<accession>A0AAN9JNA8</accession>
<name>A0AAN9JNA8_CLITE</name>
<organism evidence="1 2">
    <name type="scientific">Clitoria ternatea</name>
    <name type="common">Butterfly pea</name>
    <dbReference type="NCBI Taxonomy" id="43366"/>
    <lineage>
        <taxon>Eukaryota</taxon>
        <taxon>Viridiplantae</taxon>
        <taxon>Streptophyta</taxon>
        <taxon>Embryophyta</taxon>
        <taxon>Tracheophyta</taxon>
        <taxon>Spermatophyta</taxon>
        <taxon>Magnoliopsida</taxon>
        <taxon>eudicotyledons</taxon>
        <taxon>Gunneridae</taxon>
        <taxon>Pentapetalae</taxon>
        <taxon>rosids</taxon>
        <taxon>fabids</taxon>
        <taxon>Fabales</taxon>
        <taxon>Fabaceae</taxon>
        <taxon>Papilionoideae</taxon>
        <taxon>50 kb inversion clade</taxon>
        <taxon>NPAAA clade</taxon>
        <taxon>indigoferoid/millettioid clade</taxon>
        <taxon>Phaseoleae</taxon>
        <taxon>Clitoria</taxon>
    </lineage>
</organism>
<dbReference type="PANTHER" id="PTHR44272:SF2">
    <property type="entry name" value="CHAPERONE PROTEIN DNAJ 16"/>
    <property type="match status" value="1"/>
</dbReference>
<dbReference type="PANTHER" id="PTHR44272">
    <property type="entry name" value="DNAJ DOMAIN (PROKARYOTIC HEAT SHOCK PROTEIN)"/>
    <property type="match status" value="1"/>
</dbReference>
<gene>
    <name evidence="1" type="ORF">RJT34_12165</name>
</gene>
<keyword evidence="2" id="KW-1185">Reference proteome</keyword>
<comment type="caution">
    <text evidence="1">The sequence shown here is derived from an EMBL/GenBank/DDBJ whole genome shotgun (WGS) entry which is preliminary data.</text>
</comment>